<evidence type="ECO:0000313" key="9">
    <source>
        <dbReference type="EMBL" id="MBT9144371.1"/>
    </source>
</evidence>
<evidence type="ECO:0000256" key="2">
    <source>
        <dbReference type="ARBA" id="ARBA00022448"/>
    </source>
</evidence>
<proteinExistence type="inferred from homology"/>
<evidence type="ECO:0000256" key="3">
    <source>
        <dbReference type="ARBA" id="ARBA00022475"/>
    </source>
</evidence>
<dbReference type="Gene3D" id="1.10.3720.10">
    <property type="entry name" value="MetI-like"/>
    <property type="match status" value="1"/>
</dbReference>
<feature type="transmembrane region" description="Helical" evidence="7">
    <location>
        <begin position="208"/>
        <end position="237"/>
    </location>
</feature>
<dbReference type="Pfam" id="PF12911">
    <property type="entry name" value="OppC_N"/>
    <property type="match status" value="1"/>
</dbReference>
<dbReference type="GO" id="GO:0055085">
    <property type="term" value="P:transmembrane transport"/>
    <property type="evidence" value="ECO:0007669"/>
    <property type="project" value="InterPro"/>
</dbReference>
<feature type="transmembrane region" description="Helical" evidence="7">
    <location>
        <begin position="249"/>
        <end position="275"/>
    </location>
</feature>
<protein>
    <submittedName>
        <fullName evidence="9">Glutathione transport system permease protein GsiD</fullName>
    </submittedName>
</protein>
<evidence type="ECO:0000256" key="1">
    <source>
        <dbReference type="ARBA" id="ARBA00004651"/>
    </source>
</evidence>
<dbReference type="InterPro" id="IPR035906">
    <property type="entry name" value="MetI-like_sf"/>
</dbReference>
<feature type="domain" description="ABC transmembrane type-1" evidence="8">
    <location>
        <begin position="92"/>
        <end position="276"/>
    </location>
</feature>
<dbReference type="InterPro" id="IPR050366">
    <property type="entry name" value="BP-dependent_transpt_permease"/>
</dbReference>
<accession>A0A9E2F3X2</accession>
<comment type="caution">
    <text evidence="9">The sequence shown here is derived from an EMBL/GenBank/DDBJ whole genome shotgun (WGS) entry which is preliminary data.</text>
</comment>
<dbReference type="GO" id="GO:0005886">
    <property type="term" value="C:plasma membrane"/>
    <property type="evidence" value="ECO:0007669"/>
    <property type="project" value="UniProtKB-SubCell"/>
</dbReference>
<evidence type="ECO:0000256" key="4">
    <source>
        <dbReference type="ARBA" id="ARBA00022692"/>
    </source>
</evidence>
<comment type="similarity">
    <text evidence="7">Belongs to the binding-protein-dependent transport system permease family.</text>
</comment>
<dbReference type="EMBL" id="QLTW01000006">
    <property type="protein sequence ID" value="MBT9144371.1"/>
    <property type="molecule type" value="Genomic_DNA"/>
</dbReference>
<dbReference type="PANTHER" id="PTHR43386">
    <property type="entry name" value="OLIGOPEPTIDE TRANSPORT SYSTEM PERMEASE PROTEIN APPC"/>
    <property type="match status" value="1"/>
</dbReference>
<dbReference type="Pfam" id="PF00528">
    <property type="entry name" value="BPD_transp_1"/>
    <property type="match status" value="1"/>
</dbReference>
<feature type="transmembrane region" description="Helical" evidence="7">
    <location>
        <begin position="136"/>
        <end position="161"/>
    </location>
</feature>
<feature type="transmembrane region" description="Helical" evidence="7">
    <location>
        <begin position="90"/>
        <end position="116"/>
    </location>
</feature>
<evidence type="ECO:0000256" key="7">
    <source>
        <dbReference type="RuleBase" id="RU363032"/>
    </source>
</evidence>
<evidence type="ECO:0000256" key="5">
    <source>
        <dbReference type="ARBA" id="ARBA00022989"/>
    </source>
</evidence>
<name>A0A9E2F3X2_PSYF1</name>
<organism evidence="9 10">
    <name type="scientific">Psychracetigena formicireducens</name>
    <dbReference type="NCBI Taxonomy" id="2986056"/>
    <lineage>
        <taxon>Bacteria</taxon>
        <taxon>Bacillati</taxon>
        <taxon>Candidatus Lithacetigenota</taxon>
        <taxon>Candidatus Psychracetigena</taxon>
    </lineage>
</organism>
<gene>
    <name evidence="9" type="primary">gsiD</name>
    <name evidence="9" type="ORF">DDT42_00210</name>
</gene>
<dbReference type="PANTHER" id="PTHR43386:SF6">
    <property type="entry name" value="ABC TRANSPORTER PERMEASE PROTEIN"/>
    <property type="match status" value="1"/>
</dbReference>
<dbReference type="AlphaFoldDB" id="A0A9E2F3X2"/>
<keyword evidence="2 7" id="KW-0813">Transport</keyword>
<dbReference type="PROSITE" id="PS50928">
    <property type="entry name" value="ABC_TM1"/>
    <property type="match status" value="1"/>
</dbReference>
<dbReference type="InterPro" id="IPR025966">
    <property type="entry name" value="OppC_N"/>
</dbReference>
<sequence length="290" mass="31473">MSNTLSSTYQAPSPLKKFIKRTLRNRSIMVGLTIISLIILIAILAPILTHRDPLAIDPVNRLTPPNRTYLFGTDSLGYDLYTRTIYGSRISLFTGFMVTLLSGTMGVILGLICGYIPKVDAIIMRILDGLMAFPTILLAIALMAVLGAQLSNVIIALSIVYTPSVARVVRSVVLTIKETEYIEAAQALGASSTRTIFKHILPNCLAPIIIQASFIFAQSILAEAALSFLGVGVPPYIPTWGSIMTDGRIFIRVAPWIIFFPGLAVMISVLGLNLLGDGLRDVLDPRLKSL</sequence>
<keyword evidence="4 7" id="KW-0812">Transmembrane</keyword>
<dbReference type="InterPro" id="IPR000515">
    <property type="entry name" value="MetI-like"/>
</dbReference>
<dbReference type="Proteomes" id="UP000811545">
    <property type="component" value="Unassembled WGS sequence"/>
</dbReference>
<evidence type="ECO:0000259" key="8">
    <source>
        <dbReference type="PROSITE" id="PS50928"/>
    </source>
</evidence>
<comment type="subcellular location">
    <subcellularLocation>
        <location evidence="1 7">Cell membrane</location>
        <topology evidence="1 7">Multi-pass membrane protein</topology>
    </subcellularLocation>
</comment>
<keyword evidence="3" id="KW-1003">Cell membrane</keyword>
<dbReference type="CDD" id="cd06261">
    <property type="entry name" value="TM_PBP2"/>
    <property type="match status" value="1"/>
</dbReference>
<dbReference type="SUPFAM" id="SSF161098">
    <property type="entry name" value="MetI-like"/>
    <property type="match status" value="1"/>
</dbReference>
<evidence type="ECO:0000256" key="6">
    <source>
        <dbReference type="ARBA" id="ARBA00023136"/>
    </source>
</evidence>
<evidence type="ECO:0000313" key="10">
    <source>
        <dbReference type="Proteomes" id="UP000811545"/>
    </source>
</evidence>
<keyword evidence="6 7" id="KW-0472">Membrane</keyword>
<reference evidence="9 10" key="1">
    <citation type="journal article" date="2021" name="bioRxiv">
        <title>Unique metabolic strategies in Hadean analogues reveal hints for primordial physiology.</title>
        <authorList>
            <person name="Nobu M.K."/>
            <person name="Nakai R."/>
            <person name="Tamazawa S."/>
            <person name="Mori H."/>
            <person name="Toyoda A."/>
            <person name="Ijiri A."/>
            <person name="Suzuki S."/>
            <person name="Kurokawa K."/>
            <person name="Kamagata Y."/>
            <person name="Tamaki H."/>
        </authorList>
    </citation>
    <scope>NUCLEOTIDE SEQUENCE [LARGE SCALE GENOMIC DNA]</scope>
    <source>
        <strain evidence="9">BS525</strain>
    </source>
</reference>
<keyword evidence="5 7" id="KW-1133">Transmembrane helix</keyword>
<feature type="transmembrane region" description="Helical" evidence="7">
    <location>
        <begin position="27"/>
        <end position="48"/>
    </location>
</feature>